<sequence length="861" mass="96309">MSQQTSIKTVFNVTAATKDEEADPTRVEIIPDQKPPTIATAAVIAGPCEPTPDSVQNFLMWLVYELDSYQLKGGLCSRKVRNVGKAVIHKSKVWAYNCSPHILGRRTQCTKNGNPQAEKGKSAVNRETKYGIGARVRTGFSEPRRVALALFRLPQAPRFLSGPGQVSRSGMVVLLDGRFSVSVQMYNWSQTPQGNPVIQLAILLIPLSIRYFNHIGLLPSKKRTKPEDLQTPKFHHGKLFPSPEPKKKKRQRKRNRQTEIAPARLPDEVIYPEDNGAVLPDIQLRFGSSSGVDGDYISLQIDLFYLVEFGEEIRAFVSQCNIMVSSVVIQFHDDDHHVLGEEHVLLSLTSLFAALVCLSSIDIRQMVRDPDEINPRRSVRHKIHGFAQIFPQEVYNQEVFFNRMVKTMKEVLFLSIHVNLFQTATLRNILPSFVKGLSICEVDLEFSDITACADIFSTLHCPSMEKFRMIVWHRAPLLLPEVFIDRHRLLDSLQLLSRAGRTKVQAAPGSQVLLLPESLKSVQITANYAGWIMGDISTLSSFDIHPLTKTVRPQYPEYCDAVVLLVWAMKSSSHLDFSGEFVLTIYFPANLTRHIEFFSRSDSQQCKCALDQHVSESPIRNVHALELDIDRLDGRSFFRKHGYAITVDFIDSIEPPSSKSQNHFLAAWLGRLNRCYRLITLKRHVPGCKRESAKSVEIEIGKNTVVRDKNIGTGVVLKIPKKGKKWLSTLIREGENMVFVSTSGVAKTGGHQSRVENREQQSERSSGLCQSLAGAVLPITTVEATTGMEERDGDRAEGIKRAKVATTTVFTELLEEERAGVRLVAVADGAGTALSWRQLTLSMFVTKKADPGSADLDMIGV</sequence>
<dbReference type="AlphaFoldDB" id="A0A067S6V9"/>
<protein>
    <submittedName>
        <fullName evidence="2">Uncharacterized protein</fullName>
    </submittedName>
</protein>
<gene>
    <name evidence="2" type="ORF">GALMADRAFT_1364509</name>
</gene>
<dbReference type="EMBL" id="KL142438">
    <property type="protein sequence ID" value="KDR65632.1"/>
    <property type="molecule type" value="Genomic_DNA"/>
</dbReference>
<feature type="region of interest" description="Disordered" evidence="1">
    <location>
        <begin position="222"/>
        <end position="259"/>
    </location>
</feature>
<accession>A0A067S6V9</accession>
<dbReference type="Proteomes" id="UP000027222">
    <property type="component" value="Unassembled WGS sequence"/>
</dbReference>
<feature type="compositionally biased region" description="Basic residues" evidence="1">
    <location>
        <begin position="246"/>
        <end position="255"/>
    </location>
</feature>
<evidence type="ECO:0000256" key="1">
    <source>
        <dbReference type="SAM" id="MobiDB-lite"/>
    </source>
</evidence>
<evidence type="ECO:0000313" key="3">
    <source>
        <dbReference type="Proteomes" id="UP000027222"/>
    </source>
</evidence>
<evidence type="ECO:0000313" key="2">
    <source>
        <dbReference type="EMBL" id="KDR65632.1"/>
    </source>
</evidence>
<dbReference type="HOGENOM" id="CLU_332339_0_0_1"/>
<name>A0A067S6V9_GALM3</name>
<proteinExistence type="predicted"/>
<reference evidence="3" key="1">
    <citation type="journal article" date="2014" name="Proc. Natl. Acad. Sci. U.S.A.">
        <title>Extensive sampling of basidiomycete genomes demonstrates inadequacy of the white-rot/brown-rot paradigm for wood decay fungi.</title>
        <authorList>
            <person name="Riley R."/>
            <person name="Salamov A.A."/>
            <person name="Brown D.W."/>
            <person name="Nagy L.G."/>
            <person name="Floudas D."/>
            <person name="Held B.W."/>
            <person name="Levasseur A."/>
            <person name="Lombard V."/>
            <person name="Morin E."/>
            <person name="Otillar R."/>
            <person name="Lindquist E.A."/>
            <person name="Sun H."/>
            <person name="LaButti K.M."/>
            <person name="Schmutz J."/>
            <person name="Jabbour D."/>
            <person name="Luo H."/>
            <person name="Baker S.E."/>
            <person name="Pisabarro A.G."/>
            <person name="Walton J.D."/>
            <person name="Blanchette R.A."/>
            <person name="Henrissat B."/>
            <person name="Martin F."/>
            <person name="Cullen D."/>
            <person name="Hibbett D.S."/>
            <person name="Grigoriev I.V."/>
        </authorList>
    </citation>
    <scope>NUCLEOTIDE SEQUENCE [LARGE SCALE GENOMIC DNA]</scope>
    <source>
        <strain evidence="3">CBS 339.88</strain>
    </source>
</reference>
<organism evidence="2 3">
    <name type="scientific">Galerina marginata (strain CBS 339.88)</name>
    <dbReference type="NCBI Taxonomy" id="685588"/>
    <lineage>
        <taxon>Eukaryota</taxon>
        <taxon>Fungi</taxon>
        <taxon>Dikarya</taxon>
        <taxon>Basidiomycota</taxon>
        <taxon>Agaricomycotina</taxon>
        <taxon>Agaricomycetes</taxon>
        <taxon>Agaricomycetidae</taxon>
        <taxon>Agaricales</taxon>
        <taxon>Agaricineae</taxon>
        <taxon>Strophariaceae</taxon>
        <taxon>Galerina</taxon>
    </lineage>
</organism>
<keyword evidence="3" id="KW-1185">Reference proteome</keyword>